<evidence type="ECO:0000256" key="1">
    <source>
        <dbReference type="SAM" id="MobiDB-lite"/>
    </source>
</evidence>
<reference evidence="2 3" key="1">
    <citation type="submission" date="2017-12" db="EMBL/GenBank/DDBJ databases">
        <title>Sequencing the genomes of 1000 Actinobacteria strains.</title>
        <authorList>
            <person name="Klenk H.-P."/>
        </authorList>
    </citation>
    <scope>NUCLEOTIDE SEQUENCE [LARGE SCALE GENOMIC DNA]</scope>
    <source>
        <strain evidence="2 3">DSM 44489</strain>
    </source>
</reference>
<keyword evidence="3" id="KW-1185">Reference proteome</keyword>
<organism evidence="2 3">
    <name type="scientific">Nocardia fluminea</name>
    <dbReference type="NCBI Taxonomy" id="134984"/>
    <lineage>
        <taxon>Bacteria</taxon>
        <taxon>Bacillati</taxon>
        <taxon>Actinomycetota</taxon>
        <taxon>Actinomycetes</taxon>
        <taxon>Mycobacteriales</taxon>
        <taxon>Nocardiaceae</taxon>
        <taxon>Nocardia</taxon>
    </lineage>
</organism>
<comment type="caution">
    <text evidence="2">The sequence shown here is derived from an EMBL/GenBank/DDBJ whole genome shotgun (WGS) entry which is preliminary data.</text>
</comment>
<dbReference type="EMBL" id="PJMW01000001">
    <property type="protein sequence ID" value="PKV98192.1"/>
    <property type="molecule type" value="Genomic_DNA"/>
</dbReference>
<evidence type="ECO:0008006" key="4">
    <source>
        <dbReference type="Google" id="ProtNLM"/>
    </source>
</evidence>
<accession>A0A2N3WWD7</accession>
<proteinExistence type="predicted"/>
<feature type="region of interest" description="Disordered" evidence="1">
    <location>
        <begin position="83"/>
        <end position="113"/>
    </location>
</feature>
<dbReference type="Gene3D" id="1.10.287.1060">
    <property type="entry name" value="ESAT-6-like"/>
    <property type="match status" value="1"/>
</dbReference>
<protein>
    <recommendedName>
        <fullName evidence="4">WXG100 family type VII secretion target</fullName>
    </recommendedName>
</protein>
<gene>
    <name evidence="2" type="ORF">ATK86_0202</name>
</gene>
<feature type="compositionally biased region" description="Polar residues" evidence="1">
    <location>
        <begin position="93"/>
        <end position="103"/>
    </location>
</feature>
<dbReference type="AlphaFoldDB" id="A0A2N3WWD7"/>
<sequence>MAGSVEIDPQKLRKASELTEELSTKVTAAADKLRGALAGVEADLTFLPWGNDKRGKKFADSPTGYMAARNNLLEGAAGAAQTLSDMAKGQREAANSLTGTDLASSEHLGPGKA</sequence>
<name>A0A2N3WWD7_9NOCA</name>
<dbReference type="Proteomes" id="UP000233766">
    <property type="component" value="Unassembled WGS sequence"/>
</dbReference>
<evidence type="ECO:0000313" key="2">
    <source>
        <dbReference type="EMBL" id="PKV98192.1"/>
    </source>
</evidence>
<dbReference type="OrthoDB" id="4562648at2"/>
<evidence type="ECO:0000313" key="3">
    <source>
        <dbReference type="Proteomes" id="UP000233766"/>
    </source>
</evidence>
<dbReference type="RefSeq" id="WP_101462696.1">
    <property type="nucleotide sequence ID" value="NZ_PJMW01000001.1"/>
</dbReference>